<evidence type="ECO:0000313" key="4">
    <source>
        <dbReference type="EMBL" id="KAF9460973.1"/>
    </source>
</evidence>
<evidence type="ECO:0000259" key="3">
    <source>
        <dbReference type="Pfam" id="PF01926"/>
    </source>
</evidence>
<reference evidence="4" key="1">
    <citation type="submission" date="2020-11" db="EMBL/GenBank/DDBJ databases">
        <authorList>
            <consortium name="DOE Joint Genome Institute"/>
            <person name="Ahrendt S."/>
            <person name="Riley R."/>
            <person name="Andreopoulos W."/>
            <person name="Labutti K."/>
            <person name="Pangilinan J."/>
            <person name="Ruiz-Duenas F.J."/>
            <person name="Barrasa J.M."/>
            <person name="Sanchez-Garcia M."/>
            <person name="Camarero S."/>
            <person name="Miyauchi S."/>
            <person name="Serrano A."/>
            <person name="Linde D."/>
            <person name="Babiker R."/>
            <person name="Drula E."/>
            <person name="Ayuso-Fernandez I."/>
            <person name="Pacheco R."/>
            <person name="Padilla G."/>
            <person name="Ferreira P."/>
            <person name="Barriuso J."/>
            <person name="Kellner H."/>
            <person name="Castanera R."/>
            <person name="Alfaro M."/>
            <person name="Ramirez L."/>
            <person name="Pisabarro A.G."/>
            <person name="Kuo A."/>
            <person name="Tritt A."/>
            <person name="Lipzen A."/>
            <person name="He G."/>
            <person name="Yan M."/>
            <person name="Ng V."/>
            <person name="Cullen D."/>
            <person name="Martin F."/>
            <person name="Rosso M.-N."/>
            <person name="Henrissat B."/>
            <person name="Hibbett D."/>
            <person name="Martinez A.T."/>
            <person name="Grigoriev I.V."/>
        </authorList>
    </citation>
    <scope>NUCLEOTIDE SEQUENCE</scope>
    <source>
        <strain evidence="4">CBS 247.69</strain>
    </source>
</reference>
<feature type="region of interest" description="Disordered" evidence="2">
    <location>
        <begin position="1"/>
        <end position="84"/>
    </location>
</feature>
<keyword evidence="1" id="KW-0175">Coiled coil</keyword>
<gene>
    <name evidence="4" type="ORF">BDZ94DRAFT_1311056</name>
</gene>
<dbReference type="Pfam" id="PF01926">
    <property type="entry name" value="MMR_HSR1"/>
    <property type="match status" value="1"/>
</dbReference>
<evidence type="ECO:0000313" key="5">
    <source>
        <dbReference type="Proteomes" id="UP000807353"/>
    </source>
</evidence>
<feature type="region of interest" description="Disordered" evidence="2">
    <location>
        <begin position="503"/>
        <end position="534"/>
    </location>
</feature>
<feature type="coiled-coil region" evidence="1">
    <location>
        <begin position="292"/>
        <end position="446"/>
    </location>
</feature>
<sequence length="534" mass="59768">MSKTIAQLRMRGSTSDYSSENFEAPRTTSSAPKTNSIAKTGAVPSSRAPLGPRNDNTDLSSKQSSASKSVPSLQSTHSAEGASPETGGIAIAIMGATGSGKTTFINLISGSKLRVGEGLRSCTNVVQLAVPFEIGGRPVTLIDTPGFDDTTQSDTDILKMIAGFLQTSYEHGKKLAGIIYMHRISDFRMGGISTRNFKMFRKLCGESTLKNVVIVTNMWNQVALPIGEAREKELATDEMFFKLVLDKDARLVRHDNTFKSAQAIIELVVPNKPEALRIQEELVDEHMDISQTAAAEELNRELMEQAKRHRAELHNLKDEMETAIKEKDEETRKELEQEYKKLHKEMKRVQNDSQRLALEYNEEKQRMEQKMKEMMEQAKRDNEAAARKYEQQLKTYQDELEAKSAAFAADKKLLEKKMDEAAAQRKKEEEAAQSTLNAQIQALKDQAEMTKATSAAEKAAFEKSMKYLSDKSSKDNEAAAEKHRQEMKVYQNRLLEAQKSTAAENAKMQKAMDDIKRQNEEAQRKSSGGFCIVM</sequence>
<keyword evidence="5" id="KW-1185">Reference proteome</keyword>
<feature type="compositionally biased region" description="Polar residues" evidence="2">
    <location>
        <begin position="12"/>
        <end position="38"/>
    </location>
</feature>
<dbReference type="GO" id="GO:0005525">
    <property type="term" value="F:GTP binding"/>
    <property type="evidence" value="ECO:0007669"/>
    <property type="project" value="InterPro"/>
</dbReference>
<dbReference type="EMBL" id="MU150291">
    <property type="protein sequence ID" value="KAF9460973.1"/>
    <property type="molecule type" value="Genomic_DNA"/>
</dbReference>
<dbReference type="Proteomes" id="UP000807353">
    <property type="component" value="Unassembled WGS sequence"/>
</dbReference>
<dbReference type="AlphaFoldDB" id="A0A9P6CHJ8"/>
<dbReference type="CDD" id="cd00882">
    <property type="entry name" value="Ras_like_GTPase"/>
    <property type="match status" value="1"/>
</dbReference>
<feature type="domain" description="G" evidence="3">
    <location>
        <begin position="91"/>
        <end position="154"/>
    </location>
</feature>
<protein>
    <recommendedName>
        <fullName evidence="3">G domain-containing protein</fullName>
    </recommendedName>
</protein>
<accession>A0A9P6CHJ8</accession>
<dbReference type="SUPFAM" id="SSF52540">
    <property type="entry name" value="P-loop containing nucleoside triphosphate hydrolases"/>
    <property type="match status" value="1"/>
</dbReference>
<dbReference type="InterPro" id="IPR027417">
    <property type="entry name" value="P-loop_NTPase"/>
</dbReference>
<dbReference type="InterPro" id="IPR006073">
    <property type="entry name" value="GTP-bd"/>
</dbReference>
<organism evidence="4 5">
    <name type="scientific">Collybia nuda</name>
    <dbReference type="NCBI Taxonomy" id="64659"/>
    <lineage>
        <taxon>Eukaryota</taxon>
        <taxon>Fungi</taxon>
        <taxon>Dikarya</taxon>
        <taxon>Basidiomycota</taxon>
        <taxon>Agaricomycotina</taxon>
        <taxon>Agaricomycetes</taxon>
        <taxon>Agaricomycetidae</taxon>
        <taxon>Agaricales</taxon>
        <taxon>Tricholomatineae</taxon>
        <taxon>Clitocybaceae</taxon>
        <taxon>Collybia</taxon>
    </lineage>
</organism>
<dbReference type="OrthoDB" id="8954335at2759"/>
<dbReference type="Gene3D" id="3.40.50.300">
    <property type="entry name" value="P-loop containing nucleotide triphosphate hydrolases"/>
    <property type="match status" value="1"/>
</dbReference>
<feature type="compositionally biased region" description="Basic and acidic residues" evidence="2">
    <location>
        <begin position="510"/>
        <end position="524"/>
    </location>
</feature>
<evidence type="ECO:0000256" key="1">
    <source>
        <dbReference type="SAM" id="Coils"/>
    </source>
</evidence>
<comment type="caution">
    <text evidence="4">The sequence shown here is derived from an EMBL/GenBank/DDBJ whole genome shotgun (WGS) entry which is preliminary data.</text>
</comment>
<name>A0A9P6CHJ8_9AGAR</name>
<feature type="compositionally biased region" description="Low complexity" evidence="2">
    <location>
        <begin position="59"/>
        <end position="75"/>
    </location>
</feature>
<proteinExistence type="predicted"/>
<evidence type="ECO:0000256" key="2">
    <source>
        <dbReference type="SAM" id="MobiDB-lite"/>
    </source>
</evidence>